<evidence type="ECO:0000256" key="6">
    <source>
        <dbReference type="ARBA" id="ARBA00023136"/>
    </source>
</evidence>
<accession>A0AAN3VW85</accession>
<reference evidence="11 12" key="1">
    <citation type="submission" date="2012-07" db="EMBL/GenBank/DDBJ databases">
        <authorList>
            <person name="Durkin A.S."/>
            <person name="McCorrison J."/>
            <person name="Torralba M."/>
            <person name="Gillis M."/>
            <person name="Methe B."/>
            <person name="Sutton G."/>
            <person name="Nelson K.E."/>
        </authorList>
    </citation>
    <scope>NUCLEOTIDE SEQUENCE [LARGE SCALE GENOMIC DNA]</scope>
    <source>
        <strain evidence="11 12">Fnf 1007</strain>
    </source>
</reference>
<comment type="caution">
    <text evidence="11">The sequence shown here is derived from an EMBL/GenBank/DDBJ whole genome shotgun (WGS) entry which is preliminary data.</text>
</comment>
<keyword evidence="8" id="KW-0175">Coiled coil</keyword>
<dbReference type="RefSeq" id="WP_005961185.1">
    <property type="nucleotide sequence ID" value="NZ_ALKK01000035.1"/>
</dbReference>
<feature type="domain" description="Trimeric autotransporter adhesin YadA-like C-terminal membrane anchor" evidence="10">
    <location>
        <begin position="331"/>
        <end position="386"/>
    </location>
</feature>
<keyword evidence="7" id="KW-0998">Cell outer membrane</keyword>
<organism evidence="11 12">
    <name type="scientific">Fusobacterium necrophorum subsp. funduliforme Fnf 1007</name>
    <dbReference type="NCBI Taxonomy" id="1161424"/>
    <lineage>
        <taxon>Bacteria</taxon>
        <taxon>Fusobacteriati</taxon>
        <taxon>Fusobacteriota</taxon>
        <taxon>Fusobacteriia</taxon>
        <taxon>Fusobacteriales</taxon>
        <taxon>Fusobacteriaceae</taxon>
        <taxon>Fusobacterium</taxon>
    </lineage>
</organism>
<protein>
    <submittedName>
        <fullName evidence="11">YadA-like C-terminal domain protein</fullName>
    </submittedName>
</protein>
<dbReference type="EMBL" id="ALKK01000035">
    <property type="protein sequence ID" value="EJU18029.1"/>
    <property type="molecule type" value="Genomic_DNA"/>
</dbReference>
<keyword evidence="3" id="KW-1134">Transmembrane beta strand</keyword>
<evidence type="ECO:0000259" key="10">
    <source>
        <dbReference type="Pfam" id="PF03895"/>
    </source>
</evidence>
<evidence type="ECO:0000256" key="3">
    <source>
        <dbReference type="ARBA" id="ARBA00022452"/>
    </source>
</evidence>
<gene>
    <name evidence="11" type="ORF">HMPREF1127_0749</name>
</gene>
<evidence type="ECO:0000313" key="12">
    <source>
        <dbReference type="Proteomes" id="UP000003120"/>
    </source>
</evidence>
<evidence type="ECO:0000256" key="5">
    <source>
        <dbReference type="ARBA" id="ARBA00022729"/>
    </source>
</evidence>
<dbReference type="AlphaFoldDB" id="A0AAN3VW85"/>
<keyword evidence="5" id="KW-0732">Signal</keyword>
<feature type="region of interest" description="Disordered" evidence="9">
    <location>
        <begin position="259"/>
        <end position="278"/>
    </location>
</feature>
<evidence type="ECO:0000256" key="4">
    <source>
        <dbReference type="ARBA" id="ARBA00022692"/>
    </source>
</evidence>
<dbReference type="InterPro" id="IPR045584">
    <property type="entry name" value="Pilin-like"/>
</dbReference>
<name>A0AAN3VW85_9FUSO</name>
<evidence type="ECO:0000256" key="7">
    <source>
        <dbReference type="ARBA" id="ARBA00023237"/>
    </source>
</evidence>
<keyword evidence="4" id="KW-0812">Transmembrane</keyword>
<evidence type="ECO:0000256" key="9">
    <source>
        <dbReference type="SAM" id="MobiDB-lite"/>
    </source>
</evidence>
<dbReference type="Proteomes" id="UP000003120">
    <property type="component" value="Unassembled WGS sequence"/>
</dbReference>
<dbReference type="Pfam" id="PF03895">
    <property type="entry name" value="YadA_anchor"/>
    <property type="match status" value="1"/>
</dbReference>
<keyword evidence="6" id="KW-0472">Membrane</keyword>
<evidence type="ECO:0000256" key="2">
    <source>
        <dbReference type="ARBA" id="ARBA00004442"/>
    </source>
</evidence>
<dbReference type="SUPFAM" id="SSF54523">
    <property type="entry name" value="Pili subunits"/>
    <property type="match status" value="1"/>
</dbReference>
<evidence type="ECO:0000256" key="1">
    <source>
        <dbReference type="ARBA" id="ARBA00004241"/>
    </source>
</evidence>
<feature type="coiled-coil region" evidence="8">
    <location>
        <begin position="91"/>
        <end position="133"/>
    </location>
</feature>
<dbReference type="GO" id="GO:0009279">
    <property type="term" value="C:cell outer membrane"/>
    <property type="evidence" value="ECO:0007669"/>
    <property type="project" value="UniProtKB-SubCell"/>
</dbReference>
<evidence type="ECO:0000313" key="11">
    <source>
        <dbReference type="EMBL" id="EJU18029.1"/>
    </source>
</evidence>
<dbReference type="InterPro" id="IPR005594">
    <property type="entry name" value="YadA_C"/>
</dbReference>
<dbReference type="Gene3D" id="3.30.1300.30">
    <property type="entry name" value="GSPII I/J protein-like"/>
    <property type="match status" value="1"/>
</dbReference>
<dbReference type="GO" id="GO:0009986">
    <property type="term" value="C:cell surface"/>
    <property type="evidence" value="ECO:0007669"/>
    <property type="project" value="UniProtKB-SubCell"/>
</dbReference>
<comment type="subcellular location">
    <subcellularLocation>
        <location evidence="2">Cell outer membrane</location>
    </subcellularLocation>
    <subcellularLocation>
        <location evidence="1">Cell surface</location>
    </subcellularLocation>
</comment>
<proteinExistence type="predicted"/>
<evidence type="ECO:0000256" key="8">
    <source>
        <dbReference type="SAM" id="Coils"/>
    </source>
</evidence>
<sequence length="388" mass="42195">MVHNLEKNVKGCFKRRVSITLAMLTIFAITGSVGFAEILKENYEKKDFGPLPTVSGPTRGNVATAFNKTNTQVNSNTVTIDVHSEELLKPNKAIEENKKAIEENKDAIQTEMAERVKADLANENAIKKEAEIRHQVDQVLGERITDNKKAIDAEVERSKAADEKHDEGIEANKYAIQTEIAERTKAVLAEENARKKADEALQAALDAEIKRSEAKDKEHDEGIADNKKAIEDEVARSKAEDIKHDEGIAANKKAIEDEVARSKAKDDEHDKGITANKEAIDAEVARSTAEDLKHDKGIADNKKAIEELRRDSEAGIASVAAMSVLDFKGAPVGRVGIGAAIGGYRGKQAVAVGMAFAPSENLNFTGKVGLSTDDIRNSAYGVGVNYFF</sequence>